<keyword evidence="7" id="KW-0460">Magnesium</keyword>
<dbReference type="GO" id="GO:0005829">
    <property type="term" value="C:cytosol"/>
    <property type="evidence" value="ECO:0007669"/>
    <property type="project" value="TreeGrafter"/>
</dbReference>
<dbReference type="Pfam" id="PF00994">
    <property type="entry name" value="MoCF_biosynth"/>
    <property type="match status" value="1"/>
</dbReference>
<keyword evidence="7 9" id="KW-0808">Transferase</keyword>
<comment type="function">
    <text evidence="1 7">Catalyzes the insertion of molybdate into adenylated molybdopterin with the concomitant release of AMP.</text>
</comment>
<comment type="caution">
    <text evidence="9">The sequence shown here is derived from an EMBL/GenBank/DDBJ whole genome shotgun (WGS) entry which is preliminary data.</text>
</comment>
<dbReference type="Gene3D" id="3.90.105.10">
    <property type="entry name" value="Molybdopterin biosynthesis moea protein, domain 2"/>
    <property type="match status" value="1"/>
</dbReference>
<evidence type="ECO:0000313" key="9">
    <source>
        <dbReference type="EMBL" id="PMQ19412.1"/>
    </source>
</evidence>
<dbReference type="NCBIfam" id="TIGR00177">
    <property type="entry name" value="molyb_syn"/>
    <property type="match status" value="1"/>
</dbReference>
<dbReference type="UniPathway" id="UPA00344"/>
<dbReference type="GO" id="GO:0061599">
    <property type="term" value="F:molybdopterin molybdotransferase activity"/>
    <property type="evidence" value="ECO:0007669"/>
    <property type="project" value="UniProtKB-UniRule"/>
</dbReference>
<dbReference type="Pfam" id="PF03453">
    <property type="entry name" value="MoeA_N"/>
    <property type="match status" value="1"/>
</dbReference>
<proteinExistence type="inferred from homology"/>
<evidence type="ECO:0000256" key="4">
    <source>
        <dbReference type="ARBA" id="ARBA00022505"/>
    </source>
</evidence>
<evidence type="ECO:0000256" key="6">
    <source>
        <dbReference type="ARBA" id="ARBA00047317"/>
    </source>
</evidence>
<comment type="pathway">
    <text evidence="2 7">Cofactor biosynthesis; molybdopterin biosynthesis.</text>
</comment>
<evidence type="ECO:0000256" key="1">
    <source>
        <dbReference type="ARBA" id="ARBA00002901"/>
    </source>
</evidence>
<dbReference type="GO" id="GO:0006777">
    <property type="term" value="P:Mo-molybdopterin cofactor biosynthetic process"/>
    <property type="evidence" value="ECO:0007669"/>
    <property type="project" value="UniProtKB-UniRule"/>
</dbReference>
<feature type="domain" description="MoaB/Mog" evidence="8">
    <location>
        <begin position="198"/>
        <end position="331"/>
    </location>
</feature>
<dbReference type="SUPFAM" id="SSF63882">
    <property type="entry name" value="MoeA N-terminal region -like"/>
    <property type="match status" value="1"/>
</dbReference>
<reference evidence="9 10" key="1">
    <citation type="journal article" date="2017" name="Elife">
        <title>Extensive horizontal gene transfer in cheese-associated bacteria.</title>
        <authorList>
            <person name="Bonham K.S."/>
            <person name="Wolfe B.E."/>
            <person name="Dutton R.J."/>
        </authorList>
    </citation>
    <scope>NUCLEOTIDE SEQUENCE [LARGE SCALE GENOMIC DNA]</scope>
    <source>
        <strain evidence="9 10">JB182</strain>
    </source>
</reference>
<dbReference type="AlphaFoldDB" id="A0A2N7RZV6"/>
<dbReference type="GO" id="GO:0046872">
    <property type="term" value="F:metal ion binding"/>
    <property type="evidence" value="ECO:0007669"/>
    <property type="project" value="UniProtKB-UniRule"/>
</dbReference>
<dbReference type="Gene3D" id="3.40.980.10">
    <property type="entry name" value="MoaB/Mog-like domain"/>
    <property type="match status" value="1"/>
</dbReference>
<keyword evidence="7" id="KW-0479">Metal-binding</keyword>
<dbReference type="SUPFAM" id="SSF53218">
    <property type="entry name" value="Molybdenum cofactor biosynthesis proteins"/>
    <property type="match status" value="1"/>
</dbReference>
<organism evidence="9 10">
    <name type="scientific">Glutamicibacter arilaitensis</name>
    <dbReference type="NCBI Taxonomy" id="256701"/>
    <lineage>
        <taxon>Bacteria</taxon>
        <taxon>Bacillati</taxon>
        <taxon>Actinomycetota</taxon>
        <taxon>Actinomycetes</taxon>
        <taxon>Micrococcales</taxon>
        <taxon>Micrococcaceae</taxon>
        <taxon>Glutamicibacter</taxon>
    </lineage>
</organism>
<dbReference type="InterPro" id="IPR005111">
    <property type="entry name" value="MoeA_C_domain_IV"/>
</dbReference>
<comment type="similarity">
    <text evidence="3 7">Belongs to the MoeA family.</text>
</comment>
<dbReference type="InterPro" id="IPR036688">
    <property type="entry name" value="MoeA_C_domain_IV_sf"/>
</dbReference>
<sequence>MSCTLESHRAELEELLSPVFAYLGSEVLRADSPEACDRVLSEDQNALLPIPAFTNSQMDGYAARSADLAAASLRSPISLPLGFTAAAGDRQIPLAEGTVSPVMTGAMIPLGADTVIPIEESGSGAFPELVRAGFGTPSGHTEFSAPSAVGRFIRPAGVDLETGALVAKAGTRLTPTMIAALVSSGLREVPVRRALKVAVCTTGDELSDGQRSQGQIPDSNSPMLAAWLRRYQVQVRTLQLPDDPQRFALAIDALQEQVDLIVTVGGISAGAYEVVRQALSPLGGVFHHVAIQPGGPQGFARLAKAAVLCFPGNPVSALLSAELFLAPLLRGLIGLPEPLSRYYPLAADASSPEHKHQVRRALIRDGQVTILDPGSHLVHDLARADALVHIPVGVSQLAAGQSIETWSMNV</sequence>
<dbReference type="Gene3D" id="2.170.190.11">
    <property type="entry name" value="Molybdopterin biosynthesis moea protein, domain 3"/>
    <property type="match status" value="1"/>
</dbReference>
<dbReference type="InterPro" id="IPR038987">
    <property type="entry name" value="MoeA-like"/>
</dbReference>
<evidence type="ECO:0000256" key="3">
    <source>
        <dbReference type="ARBA" id="ARBA00010763"/>
    </source>
</evidence>
<dbReference type="PANTHER" id="PTHR10192:SF5">
    <property type="entry name" value="GEPHYRIN"/>
    <property type="match status" value="1"/>
</dbReference>
<comment type="cofactor">
    <cofactor evidence="7">
        <name>Mg(2+)</name>
        <dbReference type="ChEBI" id="CHEBI:18420"/>
    </cofactor>
</comment>
<dbReference type="EC" id="2.10.1.1" evidence="7"/>
<evidence type="ECO:0000256" key="7">
    <source>
        <dbReference type="RuleBase" id="RU365090"/>
    </source>
</evidence>
<evidence type="ECO:0000256" key="5">
    <source>
        <dbReference type="ARBA" id="ARBA00023150"/>
    </source>
</evidence>
<dbReference type="EMBL" id="PNQX01000002">
    <property type="protein sequence ID" value="PMQ19412.1"/>
    <property type="molecule type" value="Genomic_DNA"/>
</dbReference>
<keyword evidence="4 7" id="KW-0500">Molybdenum</keyword>
<dbReference type="Gene3D" id="2.40.340.10">
    <property type="entry name" value="MoeA, C-terminal, domain IV"/>
    <property type="match status" value="1"/>
</dbReference>
<dbReference type="InterPro" id="IPR005110">
    <property type="entry name" value="MoeA_linker/N"/>
</dbReference>
<protein>
    <recommendedName>
        <fullName evidence="7">Molybdopterin molybdenumtransferase</fullName>
        <ecNumber evidence="7">2.10.1.1</ecNumber>
    </recommendedName>
</protein>
<dbReference type="SMART" id="SM00852">
    <property type="entry name" value="MoCF_biosynth"/>
    <property type="match status" value="1"/>
</dbReference>
<evidence type="ECO:0000259" key="8">
    <source>
        <dbReference type="SMART" id="SM00852"/>
    </source>
</evidence>
<dbReference type="InterPro" id="IPR036425">
    <property type="entry name" value="MoaB/Mog-like_dom_sf"/>
</dbReference>
<keyword evidence="5 7" id="KW-0501">Molybdenum cofactor biosynthesis</keyword>
<dbReference type="Proteomes" id="UP000235739">
    <property type="component" value="Unassembled WGS sequence"/>
</dbReference>
<dbReference type="RefSeq" id="WP_102598602.1">
    <property type="nucleotide sequence ID" value="NZ_JABUYH010000012.1"/>
</dbReference>
<dbReference type="InterPro" id="IPR036135">
    <property type="entry name" value="MoeA_linker/N_sf"/>
</dbReference>
<gene>
    <name evidence="9" type="ORF">CIK84_12025</name>
</gene>
<evidence type="ECO:0000256" key="2">
    <source>
        <dbReference type="ARBA" id="ARBA00005046"/>
    </source>
</evidence>
<dbReference type="InterPro" id="IPR001453">
    <property type="entry name" value="MoaB/Mog_dom"/>
</dbReference>
<dbReference type="Pfam" id="PF03454">
    <property type="entry name" value="MoeA_C"/>
    <property type="match status" value="1"/>
</dbReference>
<name>A0A2N7RZV6_9MICC</name>
<accession>A0A2N7RZV6</accession>
<comment type="catalytic activity">
    <reaction evidence="6">
        <text>adenylyl-molybdopterin + molybdate = Mo-molybdopterin + AMP + H(+)</text>
        <dbReference type="Rhea" id="RHEA:35047"/>
        <dbReference type="ChEBI" id="CHEBI:15378"/>
        <dbReference type="ChEBI" id="CHEBI:36264"/>
        <dbReference type="ChEBI" id="CHEBI:62727"/>
        <dbReference type="ChEBI" id="CHEBI:71302"/>
        <dbReference type="ChEBI" id="CHEBI:456215"/>
        <dbReference type="EC" id="2.10.1.1"/>
    </reaction>
</comment>
<evidence type="ECO:0000313" key="10">
    <source>
        <dbReference type="Proteomes" id="UP000235739"/>
    </source>
</evidence>
<dbReference type="CDD" id="cd00887">
    <property type="entry name" value="MoeA"/>
    <property type="match status" value="1"/>
</dbReference>
<dbReference type="PANTHER" id="PTHR10192">
    <property type="entry name" value="MOLYBDOPTERIN BIOSYNTHESIS PROTEIN"/>
    <property type="match status" value="1"/>
</dbReference>
<dbReference type="SUPFAM" id="SSF63867">
    <property type="entry name" value="MoeA C-terminal domain-like"/>
    <property type="match status" value="1"/>
</dbReference>